<gene>
    <name evidence="1" type="ORF">SCF082_LOCUS2337</name>
</gene>
<accession>A0ABP0HMS1</accession>
<keyword evidence="2" id="KW-1185">Reference proteome</keyword>
<feature type="non-terminal residue" evidence="1">
    <location>
        <position position="1"/>
    </location>
</feature>
<name>A0ABP0HMS1_9DINO</name>
<organism evidence="1 2">
    <name type="scientific">Durusdinium trenchii</name>
    <dbReference type="NCBI Taxonomy" id="1381693"/>
    <lineage>
        <taxon>Eukaryota</taxon>
        <taxon>Sar</taxon>
        <taxon>Alveolata</taxon>
        <taxon>Dinophyceae</taxon>
        <taxon>Suessiales</taxon>
        <taxon>Symbiodiniaceae</taxon>
        <taxon>Durusdinium</taxon>
    </lineage>
</organism>
<evidence type="ECO:0000313" key="2">
    <source>
        <dbReference type="Proteomes" id="UP001642464"/>
    </source>
</evidence>
<reference evidence="1 2" key="1">
    <citation type="submission" date="2024-02" db="EMBL/GenBank/DDBJ databases">
        <authorList>
            <person name="Chen Y."/>
            <person name="Shah S."/>
            <person name="Dougan E. K."/>
            <person name="Thang M."/>
            <person name="Chan C."/>
        </authorList>
    </citation>
    <scope>NUCLEOTIDE SEQUENCE [LARGE SCALE GENOMIC DNA]</scope>
</reference>
<comment type="caution">
    <text evidence="1">The sequence shown here is derived from an EMBL/GenBank/DDBJ whole genome shotgun (WGS) entry which is preliminary data.</text>
</comment>
<dbReference type="Proteomes" id="UP001642464">
    <property type="component" value="Unassembled WGS sequence"/>
</dbReference>
<evidence type="ECO:0000313" key="1">
    <source>
        <dbReference type="EMBL" id="CAK8990669.1"/>
    </source>
</evidence>
<dbReference type="EMBL" id="CAXAMM010001135">
    <property type="protein sequence ID" value="CAK8990669.1"/>
    <property type="molecule type" value="Genomic_DNA"/>
</dbReference>
<protein>
    <submittedName>
        <fullName evidence="1">Thermostable beta-glucosidase B</fullName>
    </submittedName>
</protein>
<proteinExistence type="predicted"/>
<sequence>DINDNNYLKIQGSSPLISRLICGCTLKGHSFSNSTTFKELKQKRNQKLMSGDKKKLKTEQVVEIRIGSTDVSILCPGKRSASADLLVLMEENQLSCIFDLLKSDCKDTGKAKRSYKKGNKMPEVSGLLSPTCTLGINIRLQKVLTTLEEAGLVYSSCLAPGAFLCHPQNRGSSMVNAFNAHKKGHDILEAGVKAELLPPNSLAVEVAIDSKVKENQFKLNMKMVSDSNGLLAPVTGHERFLTLANSHFVQWARAMDNGCKGPDGNPLTVTPDMKPLLREGWQWRIISSEAEKLWPQLPAFAAMAMNSHNTNQITSNELEAMMQLADLYQAGMKMDESIIAVEHSSPSCKKYMHDVAYFCKMYSGGESFPLLQRLDSYCCFVRQFSLCEPILQLAGKSCGHSLLIGEELMNLLALYNFRIPGHSMALTRIALAACMLSSKKHADNISKLICKSDFDKLKSKDSTKKLDEILNTMWAETQKHDKQLAFKCFGTACVRMVLHLLGKEKMAKQGAFESFQEIVEKFEEELSAGMVAPHAVPSAPSAGSSQGVRNLVNCSSKDIAIVHNSHIKVGDRYTHADHEGQIFVLASLENDGAKFHFKPLFGNVLEVSESLDALKKWKPTKKESQSLHDQELSIQRLPHHYDSVLKEMEKMEVNALLVEAYKQNIPKDDAMIGFTQHPSNVVLLKKAKKKEIKLFPLGHCSAVADKDLEQVVEKGKQVLVYYAGKAYAVQPFKTLTNFDKADSGCLCPYFFVKACDDEDLVKLTTTWVDHKSLKIPVLENKDVIEAKTLLFKDDSATSIAKGLKAVQPPKADK</sequence>